<dbReference type="EMBL" id="JACHCC010000004">
    <property type="protein sequence ID" value="MBB6499505.1"/>
    <property type="molecule type" value="Genomic_DNA"/>
</dbReference>
<dbReference type="Pfam" id="PF01739">
    <property type="entry name" value="CheR"/>
    <property type="match status" value="1"/>
</dbReference>
<protein>
    <submittedName>
        <fullName evidence="2">Chemotaxis protein methyltransferase CheR</fullName>
        <ecNumber evidence="2">2.1.1.80</ecNumber>
    </submittedName>
</protein>
<accession>A0A7X0MJD6</accession>
<dbReference type="Gene3D" id="3.40.50.150">
    <property type="entry name" value="Vaccinia Virus protein VP39"/>
    <property type="match status" value="1"/>
</dbReference>
<dbReference type="SUPFAM" id="SSF53335">
    <property type="entry name" value="S-adenosyl-L-methionine-dependent methyltransferases"/>
    <property type="match status" value="1"/>
</dbReference>
<proteinExistence type="predicted"/>
<gene>
    <name evidence="2" type="ORF">HDF25_001647</name>
</gene>
<dbReference type="InterPro" id="IPR029063">
    <property type="entry name" value="SAM-dependent_MTases_sf"/>
</dbReference>
<dbReference type="InterPro" id="IPR050903">
    <property type="entry name" value="Bact_Chemotaxis_MeTrfase"/>
</dbReference>
<keyword evidence="2" id="KW-0489">Methyltransferase</keyword>
<dbReference type="AlphaFoldDB" id="A0A7X0MJD6"/>
<comment type="caution">
    <text evidence="2">The sequence shown here is derived from an EMBL/GenBank/DDBJ whole genome shotgun (WGS) entry which is preliminary data.</text>
</comment>
<dbReference type="GO" id="GO:0032259">
    <property type="term" value="P:methylation"/>
    <property type="evidence" value="ECO:0007669"/>
    <property type="project" value="UniProtKB-KW"/>
</dbReference>
<dbReference type="InterPro" id="IPR000780">
    <property type="entry name" value="CheR_MeTrfase"/>
</dbReference>
<dbReference type="GO" id="GO:0008983">
    <property type="term" value="F:protein-glutamate O-methyltransferase activity"/>
    <property type="evidence" value="ECO:0007669"/>
    <property type="project" value="UniProtKB-EC"/>
</dbReference>
<evidence type="ECO:0000313" key="3">
    <source>
        <dbReference type="Proteomes" id="UP000521017"/>
    </source>
</evidence>
<dbReference type="PANTHER" id="PTHR24422:SF8">
    <property type="entry name" value="CHEMOTAXIS PROTEIN"/>
    <property type="match status" value="1"/>
</dbReference>
<feature type="domain" description="CheR-type methyltransferase" evidence="1">
    <location>
        <begin position="1"/>
        <end position="253"/>
    </location>
</feature>
<dbReference type="SUPFAM" id="SSF47757">
    <property type="entry name" value="Chemotaxis receptor methyltransferase CheR, N-terminal domain"/>
    <property type="match status" value="1"/>
</dbReference>
<evidence type="ECO:0000259" key="1">
    <source>
        <dbReference type="PROSITE" id="PS50123"/>
    </source>
</evidence>
<keyword evidence="2" id="KW-0808">Transferase</keyword>
<dbReference type="PRINTS" id="PR00996">
    <property type="entry name" value="CHERMTFRASE"/>
</dbReference>
<dbReference type="RefSeq" id="WP_184624243.1">
    <property type="nucleotide sequence ID" value="NZ_JACHCC010000004.1"/>
</dbReference>
<name>A0A7X0MJD6_9SPHI</name>
<dbReference type="PROSITE" id="PS50123">
    <property type="entry name" value="CHER"/>
    <property type="match status" value="1"/>
</dbReference>
<dbReference type="PANTHER" id="PTHR24422">
    <property type="entry name" value="CHEMOTAXIS PROTEIN METHYLTRANSFERASE"/>
    <property type="match status" value="1"/>
</dbReference>
<evidence type="ECO:0000313" key="2">
    <source>
        <dbReference type="EMBL" id="MBB6499505.1"/>
    </source>
</evidence>
<organism evidence="2 3">
    <name type="scientific">Pedobacter cryoconitis</name>
    <dbReference type="NCBI Taxonomy" id="188932"/>
    <lineage>
        <taxon>Bacteria</taxon>
        <taxon>Pseudomonadati</taxon>
        <taxon>Bacteroidota</taxon>
        <taxon>Sphingobacteriia</taxon>
        <taxon>Sphingobacteriales</taxon>
        <taxon>Sphingobacteriaceae</taxon>
        <taxon>Pedobacter</taxon>
    </lineage>
</organism>
<reference evidence="2 3" key="1">
    <citation type="submission" date="2020-08" db="EMBL/GenBank/DDBJ databases">
        <title>Genomic Encyclopedia of Type Strains, Phase IV (KMG-V): Genome sequencing to study the core and pangenomes of soil and plant-associated prokaryotes.</title>
        <authorList>
            <person name="Whitman W."/>
        </authorList>
    </citation>
    <scope>NUCLEOTIDE SEQUENCE [LARGE SCALE GENOMIC DNA]</scope>
    <source>
        <strain evidence="2 3">M2T3</strain>
    </source>
</reference>
<dbReference type="EC" id="2.1.1.80" evidence="2"/>
<dbReference type="SMART" id="SM00138">
    <property type="entry name" value="MeTrc"/>
    <property type="match status" value="1"/>
</dbReference>
<dbReference type="Proteomes" id="UP000521017">
    <property type="component" value="Unassembled WGS sequence"/>
</dbReference>
<sequence length="275" mass="31772">MNQELVVISDEQVEILLGDLLEYYGYDFTGYSKASIKRRILRLYGLDKQLSFAEFRYKINNDTAYFKRFVEQITVNVTEMFRDPGFFKTLRDTVLPKLGTYPLIRIWLAGCSTGEEAYSVSIILKELNLLHKSLIYATDINPAVLEKAGQGMFAMSQMKQYSENYIQSGGTKDFSSYYTANYSLAKFSDELKSRIIFSTHNLVSDHSFNEFQLILCRNVLIYFDRDLQHKVLSLFDESLEGLGYLALGSKETLDFSPLARNYKRVPGEKIWRKVS</sequence>
<dbReference type="InterPro" id="IPR022642">
    <property type="entry name" value="CheR_C"/>
</dbReference>